<name>A0A9X2T357_9HYPH</name>
<evidence type="ECO:0000256" key="9">
    <source>
        <dbReference type="RuleBase" id="RU369079"/>
    </source>
</evidence>
<evidence type="ECO:0000256" key="2">
    <source>
        <dbReference type="ARBA" id="ARBA00022448"/>
    </source>
</evidence>
<dbReference type="InterPro" id="IPR007387">
    <property type="entry name" value="TRAP_DctQ"/>
</dbReference>
<gene>
    <name evidence="11" type="ORF">NVS89_05785</name>
</gene>
<dbReference type="AlphaFoldDB" id="A0A9X2T357"/>
<keyword evidence="12" id="KW-1185">Reference proteome</keyword>
<evidence type="ECO:0000259" key="10">
    <source>
        <dbReference type="Pfam" id="PF04290"/>
    </source>
</evidence>
<comment type="caution">
    <text evidence="11">The sequence shown here is derived from an EMBL/GenBank/DDBJ whole genome shotgun (WGS) entry which is preliminary data.</text>
</comment>
<organism evidence="11 12">
    <name type="scientific">Ancylobacter mangrovi</name>
    <dbReference type="NCBI Taxonomy" id="2972472"/>
    <lineage>
        <taxon>Bacteria</taxon>
        <taxon>Pseudomonadati</taxon>
        <taxon>Pseudomonadota</taxon>
        <taxon>Alphaproteobacteria</taxon>
        <taxon>Hyphomicrobiales</taxon>
        <taxon>Xanthobacteraceae</taxon>
        <taxon>Ancylobacter</taxon>
    </lineage>
</organism>
<dbReference type="Pfam" id="PF04290">
    <property type="entry name" value="DctQ"/>
    <property type="match status" value="1"/>
</dbReference>
<dbReference type="PANTHER" id="PTHR35011:SF2">
    <property type="entry name" value="2,3-DIKETO-L-GULONATE TRAP TRANSPORTER SMALL PERMEASE PROTEIN YIAM"/>
    <property type="match status" value="1"/>
</dbReference>
<keyword evidence="5 9" id="KW-0812">Transmembrane</keyword>
<evidence type="ECO:0000256" key="1">
    <source>
        <dbReference type="ARBA" id="ARBA00004429"/>
    </source>
</evidence>
<proteinExistence type="inferred from homology"/>
<evidence type="ECO:0000256" key="4">
    <source>
        <dbReference type="ARBA" id="ARBA00022519"/>
    </source>
</evidence>
<keyword evidence="7 9" id="KW-0472">Membrane</keyword>
<keyword evidence="2 9" id="KW-0813">Transport</keyword>
<feature type="transmembrane region" description="Helical" evidence="9">
    <location>
        <begin position="12"/>
        <end position="34"/>
    </location>
</feature>
<dbReference type="RefSeq" id="WP_258731622.1">
    <property type="nucleotide sequence ID" value="NZ_JANTHZ010000002.1"/>
</dbReference>
<comment type="similarity">
    <text evidence="8 9">Belongs to the TRAP transporter small permease family.</text>
</comment>
<feature type="transmembrane region" description="Helical" evidence="9">
    <location>
        <begin position="126"/>
        <end position="145"/>
    </location>
</feature>
<keyword evidence="4 9" id="KW-0997">Cell inner membrane</keyword>
<evidence type="ECO:0000256" key="3">
    <source>
        <dbReference type="ARBA" id="ARBA00022475"/>
    </source>
</evidence>
<sequence>MKLLNAVDRLVQVVAFAMFAGMFVLTLAQVLFRYFLQIPVPWTEEAARALFALSVLSGITLAYRQREHVMVDFLFAQFSPAVKRGFSIAFALSILFFLALWASGAVHMAERNWSITLITIGWFRISYYYLWELAMITLLAVYVLIDLKNLVTGQTVSLQDGEQEIDL</sequence>
<evidence type="ECO:0000313" key="11">
    <source>
        <dbReference type="EMBL" id="MCS0494601.1"/>
    </source>
</evidence>
<comment type="function">
    <text evidence="9">Part of the tripartite ATP-independent periplasmic (TRAP) transport system.</text>
</comment>
<reference evidence="11" key="1">
    <citation type="submission" date="2022-08" db="EMBL/GenBank/DDBJ databases">
        <authorList>
            <person name="Li F."/>
        </authorList>
    </citation>
    <scope>NUCLEOTIDE SEQUENCE</scope>
    <source>
        <strain evidence="11">MQZ15Z-1</strain>
    </source>
</reference>
<evidence type="ECO:0000256" key="6">
    <source>
        <dbReference type="ARBA" id="ARBA00022989"/>
    </source>
</evidence>
<dbReference type="GO" id="GO:0015740">
    <property type="term" value="P:C4-dicarboxylate transport"/>
    <property type="evidence" value="ECO:0007669"/>
    <property type="project" value="TreeGrafter"/>
</dbReference>
<dbReference type="PANTHER" id="PTHR35011">
    <property type="entry name" value="2,3-DIKETO-L-GULONATE TRAP TRANSPORTER SMALL PERMEASE PROTEIN YIAM"/>
    <property type="match status" value="1"/>
</dbReference>
<dbReference type="InterPro" id="IPR055348">
    <property type="entry name" value="DctQ"/>
</dbReference>
<dbReference type="GO" id="GO:0022857">
    <property type="term" value="F:transmembrane transporter activity"/>
    <property type="evidence" value="ECO:0007669"/>
    <property type="project" value="UniProtKB-UniRule"/>
</dbReference>
<accession>A0A9X2T357</accession>
<dbReference type="Proteomes" id="UP001151088">
    <property type="component" value="Unassembled WGS sequence"/>
</dbReference>
<feature type="transmembrane region" description="Helical" evidence="9">
    <location>
        <begin position="85"/>
        <end position="106"/>
    </location>
</feature>
<dbReference type="GO" id="GO:0005886">
    <property type="term" value="C:plasma membrane"/>
    <property type="evidence" value="ECO:0007669"/>
    <property type="project" value="UniProtKB-SubCell"/>
</dbReference>
<protein>
    <recommendedName>
        <fullName evidence="9">TRAP transporter small permease protein</fullName>
    </recommendedName>
</protein>
<feature type="transmembrane region" description="Helical" evidence="9">
    <location>
        <begin position="46"/>
        <end position="64"/>
    </location>
</feature>
<keyword evidence="6 9" id="KW-1133">Transmembrane helix</keyword>
<feature type="domain" description="Tripartite ATP-independent periplasmic transporters DctQ component" evidence="10">
    <location>
        <begin position="22"/>
        <end position="151"/>
    </location>
</feature>
<keyword evidence="3" id="KW-1003">Cell membrane</keyword>
<evidence type="ECO:0000256" key="8">
    <source>
        <dbReference type="ARBA" id="ARBA00038436"/>
    </source>
</evidence>
<evidence type="ECO:0000313" key="12">
    <source>
        <dbReference type="Proteomes" id="UP001151088"/>
    </source>
</evidence>
<evidence type="ECO:0000256" key="7">
    <source>
        <dbReference type="ARBA" id="ARBA00023136"/>
    </source>
</evidence>
<dbReference type="EMBL" id="JANTHZ010000002">
    <property type="protein sequence ID" value="MCS0494601.1"/>
    <property type="molecule type" value="Genomic_DNA"/>
</dbReference>
<comment type="subcellular location">
    <subcellularLocation>
        <location evidence="1 9">Cell inner membrane</location>
        <topology evidence="1 9">Multi-pass membrane protein</topology>
    </subcellularLocation>
</comment>
<evidence type="ECO:0000256" key="5">
    <source>
        <dbReference type="ARBA" id="ARBA00022692"/>
    </source>
</evidence>
<comment type="subunit">
    <text evidence="9">The complex comprises the extracytoplasmic solute receptor protein and the two transmembrane proteins.</text>
</comment>